<dbReference type="EMBL" id="LJIJ01000436">
    <property type="protein sequence ID" value="ODM97513.1"/>
    <property type="molecule type" value="Genomic_DNA"/>
</dbReference>
<feature type="region of interest" description="Disordered" evidence="4">
    <location>
        <begin position="150"/>
        <end position="202"/>
    </location>
</feature>
<organism evidence="6 7">
    <name type="scientific">Orchesella cincta</name>
    <name type="common">Springtail</name>
    <name type="synonym">Podura cincta</name>
    <dbReference type="NCBI Taxonomy" id="48709"/>
    <lineage>
        <taxon>Eukaryota</taxon>
        <taxon>Metazoa</taxon>
        <taxon>Ecdysozoa</taxon>
        <taxon>Arthropoda</taxon>
        <taxon>Hexapoda</taxon>
        <taxon>Collembola</taxon>
        <taxon>Entomobryomorpha</taxon>
        <taxon>Entomobryoidea</taxon>
        <taxon>Orchesellidae</taxon>
        <taxon>Orchesellinae</taxon>
        <taxon>Orchesella</taxon>
    </lineage>
</organism>
<feature type="compositionally biased region" description="Basic and acidic residues" evidence="4">
    <location>
        <begin position="151"/>
        <end position="166"/>
    </location>
</feature>
<comment type="subcellular location">
    <subcellularLocation>
        <location evidence="1">Membrane</location>
        <topology evidence="1">Single-pass membrane protein</topology>
    </subcellularLocation>
</comment>
<feature type="compositionally biased region" description="Basic and acidic residues" evidence="4">
    <location>
        <begin position="607"/>
        <end position="627"/>
    </location>
</feature>
<keyword evidence="6" id="KW-0418">Kinase</keyword>
<keyword evidence="7" id="KW-1185">Reference proteome</keyword>
<feature type="compositionally biased region" description="Basic and acidic residues" evidence="4">
    <location>
        <begin position="823"/>
        <end position="835"/>
    </location>
</feature>
<dbReference type="InterPro" id="IPR017441">
    <property type="entry name" value="Protein_kinase_ATP_BS"/>
</dbReference>
<feature type="compositionally biased region" description="Polar residues" evidence="4">
    <location>
        <begin position="59"/>
        <end position="79"/>
    </location>
</feature>
<evidence type="ECO:0000256" key="1">
    <source>
        <dbReference type="ARBA" id="ARBA00004167"/>
    </source>
</evidence>
<feature type="compositionally biased region" description="Gly residues" evidence="4">
    <location>
        <begin position="850"/>
        <end position="865"/>
    </location>
</feature>
<name>A0A1D2MWU2_ORCCI</name>
<feature type="compositionally biased region" description="Low complexity" evidence="4">
    <location>
        <begin position="39"/>
        <end position="51"/>
    </location>
</feature>
<feature type="region of interest" description="Disordered" evidence="4">
    <location>
        <begin position="31"/>
        <end position="92"/>
    </location>
</feature>
<feature type="region of interest" description="Disordered" evidence="4">
    <location>
        <begin position="752"/>
        <end position="771"/>
    </location>
</feature>
<dbReference type="GO" id="GO:0005524">
    <property type="term" value="F:ATP binding"/>
    <property type="evidence" value="ECO:0007669"/>
    <property type="project" value="UniProtKB-UniRule"/>
</dbReference>
<keyword evidence="3" id="KW-0175">Coiled coil</keyword>
<dbReference type="GO" id="GO:0007169">
    <property type="term" value="P:cell surface receptor protein tyrosine kinase signaling pathway"/>
    <property type="evidence" value="ECO:0007669"/>
    <property type="project" value="TreeGrafter"/>
</dbReference>
<keyword evidence="2" id="KW-0547">Nucleotide-binding</keyword>
<feature type="domain" description="Protein kinase" evidence="5">
    <location>
        <begin position="201"/>
        <end position="476"/>
    </location>
</feature>
<reference evidence="6 7" key="1">
    <citation type="journal article" date="2016" name="Genome Biol. Evol.">
        <title>Gene Family Evolution Reflects Adaptation to Soil Environmental Stressors in the Genome of the Collembolan Orchesella cincta.</title>
        <authorList>
            <person name="Faddeeva-Vakhrusheva A."/>
            <person name="Derks M.F."/>
            <person name="Anvar S.Y."/>
            <person name="Agamennone V."/>
            <person name="Suring W."/>
            <person name="Smit S."/>
            <person name="van Straalen N.M."/>
            <person name="Roelofs D."/>
        </authorList>
    </citation>
    <scope>NUCLEOTIDE SEQUENCE [LARGE SCALE GENOMIC DNA]</scope>
    <source>
        <tissue evidence="6">Mixed pool</tissue>
    </source>
</reference>
<dbReference type="SUPFAM" id="SSF56112">
    <property type="entry name" value="Protein kinase-like (PK-like)"/>
    <property type="match status" value="1"/>
</dbReference>
<feature type="coiled-coil region" evidence="3">
    <location>
        <begin position="771"/>
        <end position="814"/>
    </location>
</feature>
<keyword evidence="2" id="KW-0067">ATP-binding</keyword>
<dbReference type="PANTHER" id="PTHR24416">
    <property type="entry name" value="TYROSINE-PROTEIN KINASE RECEPTOR"/>
    <property type="match status" value="1"/>
</dbReference>
<dbReference type="OrthoDB" id="1924919at2759"/>
<dbReference type="AlphaFoldDB" id="A0A1D2MWU2"/>
<evidence type="ECO:0000259" key="5">
    <source>
        <dbReference type="PROSITE" id="PS50011"/>
    </source>
</evidence>
<dbReference type="Gene3D" id="1.10.510.10">
    <property type="entry name" value="Transferase(Phosphotransferase) domain 1"/>
    <property type="match status" value="1"/>
</dbReference>
<dbReference type="PROSITE" id="PS00107">
    <property type="entry name" value="PROTEIN_KINASE_ATP"/>
    <property type="match status" value="1"/>
</dbReference>
<dbReference type="GO" id="GO:0043235">
    <property type="term" value="C:receptor complex"/>
    <property type="evidence" value="ECO:0007669"/>
    <property type="project" value="TreeGrafter"/>
</dbReference>
<sequence>MLNAPGASQIPYLFVVWPNWWNTNSQSESVKLEMGGGSSKDSSASTTPSSMKKFRDPGMSSSQMVKRNTSSAETGTTSIVVPVRHQNDPTNGFPEARARCDESLDIMNTPSVAVKNQALQVEESSYYYETYDFDEADAVDAKLCDNISNADEGRKQTTGDQSHSDTDSQSDNEDADDTASGGGDENDRPVVPLRVFGSSDLRNPETVGDGGFGRIVRGSIQGLRVAIKIFHSPIAVKDFHSELGTLTRLKHRNVVNILGIMKTAEPDCPQIVLHYFPEGNIVDFLKRRGSPSSPDYGLLRKLSLDVVDGCEYLHKRNIIHGNLAARNILVEKVVNAQKVYYNAKVSDYGIIRFAECSGGNYMKIGTGSSGKMIPIRWAPKELVVDDDTRTDFTFASDYWSFGVVLWEMWSKGNLPYGSSYTNLRVLQFLKDGYSPVKLHRPIGCPALMIEIMDYIFKVDPAERPDFTQIKQKLKNFRGTGSRKKFESKHCEAVLAGKGLNENQGIESVDLGKDVQDTEVQNDSVAQGVAAMGQNQNKKKKKKNRNKNVSDAVGEGNQAVTSNNCTGQEDVKIREDDDGSTESAKKSVSQASTVRKPNKNFHQNPWKEGYDTPQHHQKKPEKGGHRYGETAAGEKSMSHEQRFGSRSRPYVPRQFVRGSAGGGRIPHDRRGRNRSESNNFRVPMSYNATAPFVDSNTGGSSSLMSVNSGMPPPPPPYTPIPLPNHSSAFPPIHHGAFSPNSLGAAGFSTSLNNLNSVPRGRGPQQQPGANAGVDYDDQIKQLQEQIETLKTEQFAQELLKKSEELAEVMRRMTAQKIGSMGRGDTTEQHQHFDRSRGPRFYQQPSYNPKGRGNGKNSGRGRGGNGGPYPDSKQGNAY</sequence>
<evidence type="ECO:0000256" key="2">
    <source>
        <dbReference type="PROSITE-ProRule" id="PRU10141"/>
    </source>
</evidence>
<feature type="compositionally biased region" description="Polar residues" evidence="4">
    <location>
        <begin position="557"/>
        <end position="566"/>
    </location>
</feature>
<keyword evidence="6" id="KW-0808">Transferase</keyword>
<evidence type="ECO:0000313" key="6">
    <source>
        <dbReference type="EMBL" id="ODM97513.1"/>
    </source>
</evidence>
<dbReference type="GO" id="GO:0005886">
    <property type="term" value="C:plasma membrane"/>
    <property type="evidence" value="ECO:0007669"/>
    <property type="project" value="TreeGrafter"/>
</dbReference>
<feature type="region of interest" description="Disordered" evidence="4">
    <location>
        <begin position="814"/>
        <end position="876"/>
    </location>
</feature>
<evidence type="ECO:0000256" key="3">
    <source>
        <dbReference type="SAM" id="Coils"/>
    </source>
</evidence>
<protein>
    <submittedName>
        <fullName evidence="6">Tyrosine-protein kinase CSK</fullName>
    </submittedName>
</protein>
<dbReference type="STRING" id="48709.A0A1D2MWU2"/>
<dbReference type="GO" id="GO:0004714">
    <property type="term" value="F:transmembrane receptor protein tyrosine kinase activity"/>
    <property type="evidence" value="ECO:0007669"/>
    <property type="project" value="TreeGrafter"/>
</dbReference>
<proteinExistence type="predicted"/>
<feature type="compositionally biased region" description="Polar residues" evidence="4">
    <location>
        <begin position="585"/>
        <end position="602"/>
    </location>
</feature>
<dbReference type="Proteomes" id="UP000094527">
    <property type="component" value="Unassembled WGS sequence"/>
</dbReference>
<evidence type="ECO:0000256" key="4">
    <source>
        <dbReference type="SAM" id="MobiDB-lite"/>
    </source>
</evidence>
<dbReference type="PANTHER" id="PTHR24416:SF611">
    <property type="entry name" value="TYROSINE-PROTEIN KINASE TRANSMEMBRANE RECEPTOR ROR"/>
    <property type="match status" value="1"/>
</dbReference>
<evidence type="ECO:0000313" key="7">
    <source>
        <dbReference type="Proteomes" id="UP000094527"/>
    </source>
</evidence>
<dbReference type="PROSITE" id="PS50011">
    <property type="entry name" value="PROTEIN_KINASE_DOM"/>
    <property type="match status" value="1"/>
</dbReference>
<dbReference type="InterPro" id="IPR011009">
    <property type="entry name" value="Kinase-like_dom_sf"/>
</dbReference>
<accession>A0A1D2MWU2</accession>
<dbReference type="InterPro" id="IPR050122">
    <property type="entry name" value="RTK"/>
</dbReference>
<feature type="compositionally biased region" description="Acidic residues" evidence="4">
    <location>
        <begin position="168"/>
        <end position="177"/>
    </location>
</feature>
<dbReference type="InterPro" id="IPR001245">
    <property type="entry name" value="Ser-Thr/Tyr_kinase_cat_dom"/>
</dbReference>
<feature type="region of interest" description="Disordered" evidence="4">
    <location>
        <begin position="528"/>
        <end position="680"/>
    </location>
</feature>
<dbReference type="InterPro" id="IPR000719">
    <property type="entry name" value="Prot_kinase_dom"/>
</dbReference>
<feature type="binding site" evidence="2">
    <location>
        <position position="237"/>
    </location>
    <ligand>
        <name>ATP</name>
        <dbReference type="ChEBI" id="CHEBI:30616"/>
    </ligand>
</feature>
<dbReference type="Pfam" id="PF07714">
    <property type="entry name" value="PK_Tyr_Ser-Thr"/>
    <property type="match status" value="1"/>
</dbReference>
<gene>
    <name evidence="6" type="ORF">Ocin01_09163</name>
</gene>
<feature type="compositionally biased region" description="Basic residues" evidence="4">
    <location>
        <begin position="536"/>
        <end position="545"/>
    </location>
</feature>
<comment type="caution">
    <text evidence="6">The sequence shown here is derived from an EMBL/GenBank/DDBJ whole genome shotgun (WGS) entry which is preliminary data.</text>
</comment>